<evidence type="ECO:0000259" key="3">
    <source>
        <dbReference type="Pfam" id="PF03413"/>
    </source>
</evidence>
<protein>
    <submittedName>
        <fullName evidence="4">PepSY domain-containing protein</fullName>
    </submittedName>
</protein>
<comment type="caution">
    <text evidence="4">The sequence shown here is derived from an EMBL/GenBank/DDBJ whole genome shotgun (WGS) entry which is preliminary data.</text>
</comment>
<dbReference type="AlphaFoldDB" id="A0A9D1WJD4"/>
<proteinExistence type="predicted"/>
<evidence type="ECO:0000256" key="1">
    <source>
        <dbReference type="SAM" id="MobiDB-lite"/>
    </source>
</evidence>
<feature type="domain" description="PepSY" evidence="3">
    <location>
        <begin position="30"/>
        <end position="92"/>
    </location>
</feature>
<reference evidence="4" key="2">
    <citation type="submission" date="2021-04" db="EMBL/GenBank/DDBJ databases">
        <authorList>
            <person name="Gilroy R."/>
        </authorList>
    </citation>
    <scope>NUCLEOTIDE SEQUENCE</scope>
    <source>
        <strain evidence="4">ChiSjej1B19-8411</strain>
    </source>
</reference>
<feature type="compositionally biased region" description="Low complexity" evidence="1">
    <location>
        <begin position="96"/>
        <end position="158"/>
    </location>
</feature>
<keyword evidence="2" id="KW-0732">Signal</keyword>
<dbReference type="Proteomes" id="UP000886817">
    <property type="component" value="Unassembled WGS sequence"/>
</dbReference>
<dbReference type="InterPro" id="IPR025711">
    <property type="entry name" value="PepSY"/>
</dbReference>
<dbReference type="Gene3D" id="3.10.450.40">
    <property type="match status" value="2"/>
</dbReference>
<organism evidence="4 5">
    <name type="scientific">Candidatus Blautia gallistercoris</name>
    <dbReference type="NCBI Taxonomy" id="2838490"/>
    <lineage>
        <taxon>Bacteria</taxon>
        <taxon>Bacillati</taxon>
        <taxon>Bacillota</taxon>
        <taxon>Clostridia</taxon>
        <taxon>Lachnospirales</taxon>
        <taxon>Lachnospiraceae</taxon>
        <taxon>Blautia</taxon>
    </lineage>
</organism>
<feature type="signal peptide" evidence="2">
    <location>
        <begin position="1"/>
        <end position="20"/>
    </location>
</feature>
<evidence type="ECO:0000313" key="5">
    <source>
        <dbReference type="Proteomes" id="UP000886817"/>
    </source>
</evidence>
<dbReference type="EMBL" id="DXEX01000210">
    <property type="protein sequence ID" value="HIX60019.1"/>
    <property type="molecule type" value="Genomic_DNA"/>
</dbReference>
<feature type="chain" id="PRO_5038402610" evidence="2">
    <location>
        <begin position="21"/>
        <end position="231"/>
    </location>
</feature>
<evidence type="ECO:0000313" key="4">
    <source>
        <dbReference type="EMBL" id="HIX60019.1"/>
    </source>
</evidence>
<reference evidence="4" key="1">
    <citation type="journal article" date="2021" name="PeerJ">
        <title>Extensive microbial diversity within the chicken gut microbiome revealed by metagenomics and culture.</title>
        <authorList>
            <person name="Gilroy R."/>
            <person name="Ravi A."/>
            <person name="Getino M."/>
            <person name="Pursley I."/>
            <person name="Horton D.L."/>
            <person name="Alikhan N.F."/>
            <person name="Baker D."/>
            <person name="Gharbi K."/>
            <person name="Hall N."/>
            <person name="Watson M."/>
            <person name="Adriaenssens E.M."/>
            <person name="Foster-Nyarko E."/>
            <person name="Jarju S."/>
            <person name="Secka A."/>
            <person name="Antonio M."/>
            <person name="Oren A."/>
            <person name="Chaudhuri R.R."/>
            <person name="La Ragione R."/>
            <person name="Hildebrand F."/>
            <person name="Pallen M.J."/>
        </authorList>
    </citation>
    <scope>NUCLEOTIDE SEQUENCE</scope>
    <source>
        <strain evidence="4">ChiSjej1B19-8411</strain>
    </source>
</reference>
<sequence length="231" mass="24245">MKKRYTAMVAAVLLTAGVLAGCGSGSQSDIGQDQAQSIALEDVGVSESDVSRLKVSKERDDGMLQYDVQFDVEGKEYSYEINGENGEILSSEVENVSGTVQSSTSSQNTNAADSTGNAGTTDNSAGTTDSSAAASTTDNSAAAGSSANTGNNGAASNNTQNAANVAVSEADARQAALERVPGATDADIRMELEFDDGYYIYEGDIIYQQVEYEFEIDAQTGNFLKWSEDRN</sequence>
<name>A0A9D1WJD4_9FIRM</name>
<dbReference type="PROSITE" id="PS51257">
    <property type="entry name" value="PROKAR_LIPOPROTEIN"/>
    <property type="match status" value="1"/>
</dbReference>
<accession>A0A9D1WJD4</accession>
<evidence type="ECO:0000256" key="2">
    <source>
        <dbReference type="SAM" id="SignalP"/>
    </source>
</evidence>
<gene>
    <name evidence="4" type="ORF">IAA45_09945</name>
</gene>
<dbReference type="Pfam" id="PF03413">
    <property type="entry name" value="PepSY"/>
    <property type="match status" value="2"/>
</dbReference>
<feature type="domain" description="PepSY" evidence="3">
    <location>
        <begin position="167"/>
        <end position="225"/>
    </location>
</feature>
<feature type="region of interest" description="Disordered" evidence="1">
    <location>
        <begin position="95"/>
        <end position="158"/>
    </location>
</feature>